<protein>
    <recommendedName>
        <fullName evidence="3">F-box domain-containing protein</fullName>
    </recommendedName>
</protein>
<proteinExistence type="predicted"/>
<evidence type="ECO:0000313" key="2">
    <source>
        <dbReference type="Proteomes" id="UP000308652"/>
    </source>
</evidence>
<name>A0A5C3LSA4_9AGAR</name>
<dbReference type="Proteomes" id="UP000308652">
    <property type="component" value="Unassembled WGS sequence"/>
</dbReference>
<dbReference type="AlphaFoldDB" id="A0A5C3LSA4"/>
<dbReference type="OrthoDB" id="2748701at2759"/>
<dbReference type="EMBL" id="ML213623">
    <property type="protein sequence ID" value="TFK35253.1"/>
    <property type="molecule type" value="Genomic_DNA"/>
</dbReference>
<reference evidence="1 2" key="1">
    <citation type="journal article" date="2019" name="Nat. Ecol. Evol.">
        <title>Megaphylogeny resolves global patterns of mushroom evolution.</title>
        <authorList>
            <person name="Varga T."/>
            <person name="Krizsan K."/>
            <person name="Foldi C."/>
            <person name="Dima B."/>
            <person name="Sanchez-Garcia M."/>
            <person name="Sanchez-Ramirez S."/>
            <person name="Szollosi G.J."/>
            <person name="Szarkandi J.G."/>
            <person name="Papp V."/>
            <person name="Albert L."/>
            <person name="Andreopoulos W."/>
            <person name="Angelini C."/>
            <person name="Antonin V."/>
            <person name="Barry K.W."/>
            <person name="Bougher N.L."/>
            <person name="Buchanan P."/>
            <person name="Buyck B."/>
            <person name="Bense V."/>
            <person name="Catcheside P."/>
            <person name="Chovatia M."/>
            <person name="Cooper J."/>
            <person name="Damon W."/>
            <person name="Desjardin D."/>
            <person name="Finy P."/>
            <person name="Geml J."/>
            <person name="Haridas S."/>
            <person name="Hughes K."/>
            <person name="Justo A."/>
            <person name="Karasinski D."/>
            <person name="Kautmanova I."/>
            <person name="Kiss B."/>
            <person name="Kocsube S."/>
            <person name="Kotiranta H."/>
            <person name="LaButti K.M."/>
            <person name="Lechner B.E."/>
            <person name="Liimatainen K."/>
            <person name="Lipzen A."/>
            <person name="Lukacs Z."/>
            <person name="Mihaltcheva S."/>
            <person name="Morgado L.N."/>
            <person name="Niskanen T."/>
            <person name="Noordeloos M.E."/>
            <person name="Ohm R.A."/>
            <person name="Ortiz-Santana B."/>
            <person name="Ovrebo C."/>
            <person name="Racz N."/>
            <person name="Riley R."/>
            <person name="Savchenko A."/>
            <person name="Shiryaev A."/>
            <person name="Soop K."/>
            <person name="Spirin V."/>
            <person name="Szebenyi C."/>
            <person name="Tomsovsky M."/>
            <person name="Tulloss R.E."/>
            <person name="Uehling J."/>
            <person name="Grigoriev I.V."/>
            <person name="Vagvolgyi C."/>
            <person name="Papp T."/>
            <person name="Martin F.M."/>
            <person name="Miettinen O."/>
            <person name="Hibbett D.S."/>
            <person name="Nagy L.G."/>
        </authorList>
    </citation>
    <scope>NUCLEOTIDE SEQUENCE [LARGE SCALE GENOMIC DNA]</scope>
    <source>
        <strain evidence="1 2">CBS 166.37</strain>
    </source>
</reference>
<evidence type="ECO:0008006" key="3">
    <source>
        <dbReference type="Google" id="ProtNLM"/>
    </source>
</evidence>
<sequence length="318" mass="36228">MHANEVFPTELWKIIARYACTDGGVTARALSLTSRHLNQVVEPDKFVSVSLIGVKQISNFTAIVGRTTRRVRCVRHLFLGYEPPQDIIRDSSDQQEEERTICATITTLLKMVAPTLVTLHTFISLANPILFSFQSPLPRLEQLAMHKNFLIKPGDRVKPLFPSLQELYTFEFSYTIRAGRNPLRKVLGRIAKNAPRLAKLYSPRVLPKFANIVHLGTCIDEMWPDSAIASSLDVFVLVLKDTPETTHDLIRELAKTDPRIKYLDAESLLEMRLDEARSHWVCCVEVDSKDGIWEVDGERPEFRHIKKSDTVVKRALRP</sequence>
<organism evidence="1 2">
    <name type="scientific">Crucibulum laeve</name>
    <dbReference type="NCBI Taxonomy" id="68775"/>
    <lineage>
        <taxon>Eukaryota</taxon>
        <taxon>Fungi</taxon>
        <taxon>Dikarya</taxon>
        <taxon>Basidiomycota</taxon>
        <taxon>Agaricomycotina</taxon>
        <taxon>Agaricomycetes</taxon>
        <taxon>Agaricomycetidae</taxon>
        <taxon>Agaricales</taxon>
        <taxon>Agaricineae</taxon>
        <taxon>Nidulariaceae</taxon>
        <taxon>Crucibulum</taxon>
    </lineage>
</organism>
<keyword evidence="2" id="KW-1185">Reference proteome</keyword>
<gene>
    <name evidence="1" type="ORF">BDQ12DRAFT_322970</name>
</gene>
<evidence type="ECO:0000313" key="1">
    <source>
        <dbReference type="EMBL" id="TFK35253.1"/>
    </source>
</evidence>
<accession>A0A5C3LSA4</accession>